<dbReference type="PATRIC" id="fig|1048260.3.peg.1791"/>
<dbReference type="Gene3D" id="3.40.50.300">
    <property type="entry name" value="P-loop containing nucleotide triphosphate hydrolases"/>
    <property type="match status" value="2"/>
</dbReference>
<dbReference type="PANTHER" id="PTHR37937">
    <property type="entry name" value="CONJUGATIVE TRANSFER: DNA TRANSPORT"/>
    <property type="match status" value="1"/>
</dbReference>
<sequence>MKNDNTQIQKPPSDLPGLLFAGVLMTVLTSLGLWFAWMKLTRGYSPGLAVALWGEAVAYILPPGHVISLGPAKSLAEMDPGLARSLLLAWKILSTVSFVLVGIAVLRLSRGPQPVRHKRGDQLRNDAGPIRKQIRTRYGRPDGIFVHPEIRIPETLEVRSFSLVGSPGSGKTTVLNGMVDQAIQRGDRSLIFDFKGDFTERIPDGKKMILSPWDARAVRWALGSDVSTEVQARLLAECLIPINPRDTQPMWGNASRAILRAELHRLMAERRGTWGFHELGDALLADILCPDSDEVVQNLVKRYNPEASRIVQDLTSKTTLSVLIDQSAALGDTLLLSRFDLELKKAGRPFLPLRSCLSGEMQEKGNTPPVILPVHPDSKTLTSVFVSAVFALSSSIVTHFPDASPSGRRIWFFLDEVPQAGRIPPITDFLVTARSKGCRTVLGFQTPAQVAETYGEKTLEIWDNATSVKIFLQCVSPEAKKYVSQSIGEREILAFKKSDNIGIAPTHTGHTTNWVDEREKLVSPDEAASLLGPGKNGVTGIVQIAGCDPAVLTWSFRNYPKAAEARQLVPLPLRGIATPEAPGRSESERERIPEEEIDRPETRRDTKEPGQRKSPEPASVRVTPLPKAPEASGKEDEESPVGRIAEEAMVEPAHLDPTLTVLKLLAEISAPAPPASGIRAEEQVAANRKDREEEDEEER</sequence>
<evidence type="ECO:0000313" key="9">
    <source>
        <dbReference type="EMBL" id="AFS53875.1"/>
    </source>
</evidence>
<dbReference type="EMBL" id="CP002919">
    <property type="protein sequence ID" value="AFS53875.1"/>
    <property type="molecule type" value="Genomic_DNA"/>
</dbReference>
<feature type="region of interest" description="Disordered" evidence="6">
    <location>
        <begin position="671"/>
        <end position="699"/>
    </location>
</feature>
<feature type="compositionally biased region" description="Basic and acidic residues" evidence="6">
    <location>
        <begin position="679"/>
        <end position="691"/>
    </location>
</feature>
<evidence type="ECO:0000259" key="8">
    <source>
        <dbReference type="Pfam" id="PF10412"/>
    </source>
</evidence>
<dbReference type="Pfam" id="PF10412">
    <property type="entry name" value="TrwB_AAD_bind"/>
    <property type="match status" value="1"/>
</dbReference>
<evidence type="ECO:0000256" key="6">
    <source>
        <dbReference type="SAM" id="MobiDB-lite"/>
    </source>
</evidence>
<evidence type="ECO:0000256" key="5">
    <source>
        <dbReference type="ARBA" id="ARBA00023136"/>
    </source>
</evidence>
<dbReference type="STRING" id="1048260.LFML04_1673"/>
<comment type="subcellular location">
    <subcellularLocation>
        <location evidence="1">Cell membrane</location>
        <topology evidence="1">Multi-pass membrane protein</topology>
    </subcellularLocation>
</comment>
<evidence type="ECO:0000256" key="7">
    <source>
        <dbReference type="SAM" id="Phobius"/>
    </source>
</evidence>
<dbReference type="GO" id="GO:0005886">
    <property type="term" value="C:plasma membrane"/>
    <property type="evidence" value="ECO:0007669"/>
    <property type="project" value="UniProtKB-SubCell"/>
</dbReference>
<dbReference type="HOGENOM" id="CLU_395254_0_0_0"/>
<dbReference type="AlphaFoldDB" id="J9ZBJ1"/>
<dbReference type="KEGG" id="lfi:LFML04_1673"/>
<dbReference type="RefSeq" id="WP_014961380.1">
    <property type="nucleotide sequence ID" value="NC_018649.1"/>
</dbReference>
<dbReference type="SUPFAM" id="SSF52540">
    <property type="entry name" value="P-loop containing nucleoside triphosphate hydrolases"/>
    <property type="match status" value="1"/>
</dbReference>
<accession>J9ZBJ1</accession>
<evidence type="ECO:0000313" key="10">
    <source>
        <dbReference type="Proteomes" id="UP000006177"/>
    </source>
</evidence>
<evidence type="ECO:0000256" key="4">
    <source>
        <dbReference type="ARBA" id="ARBA00022989"/>
    </source>
</evidence>
<name>J9ZBJ1_LEPFM</name>
<evidence type="ECO:0000256" key="2">
    <source>
        <dbReference type="ARBA" id="ARBA00022475"/>
    </source>
</evidence>
<evidence type="ECO:0000256" key="3">
    <source>
        <dbReference type="ARBA" id="ARBA00022692"/>
    </source>
</evidence>
<keyword evidence="4 7" id="KW-1133">Transmembrane helix</keyword>
<feature type="compositionally biased region" description="Basic and acidic residues" evidence="6">
    <location>
        <begin position="583"/>
        <end position="615"/>
    </location>
</feature>
<evidence type="ECO:0000256" key="1">
    <source>
        <dbReference type="ARBA" id="ARBA00004651"/>
    </source>
</evidence>
<keyword evidence="5 7" id="KW-0472">Membrane</keyword>
<dbReference type="InterPro" id="IPR019476">
    <property type="entry name" value="T4SS_TraD_DNA-bd"/>
</dbReference>
<proteinExistence type="predicted"/>
<dbReference type="CDD" id="cd01127">
    <property type="entry name" value="TrwB_TraG_TraD_VirD4"/>
    <property type="match status" value="1"/>
</dbReference>
<feature type="transmembrane region" description="Helical" evidence="7">
    <location>
        <begin position="87"/>
        <end position="109"/>
    </location>
</feature>
<dbReference type="PANTHER" id="PTHR37937:SF1">
    <property type="entry name" value="CONJUGATIVE TRANSFER: DNA TRANSPORT"/>
    <property type="match status" value="1"/>
</dbReference>
<organism evidence="9 10">
    <name type="scientific">Leptospirillum ferriphilum (strain ML-04)</name>
    <dbReference type="NCBI Taxonomy" id="1048260"/>
    <lineage>
        <taxon>Bacteria</taxon>
        <taxon>Pseudomonadati</taxon>
        <taxon>Nitrospirota</taxon>
        <taxon>Nitrospiria</taxon>
        <taxon>Nitrospirales</taxon>
        <taxon>Nitrospiraceae</taxon>
        <taxon>Leptospirillum</taxon>
    </lineage>
</organism>
<dbReference type="Proteomes" id="UP000006177">
    <property type="component" value="Chromosome"/>
</dbReference>
<reference evidence="9 10" key="1">
    <citation type="journal article" date="2011" name="J. Microbiol.">
        <title>Complete genome of Leptospirillum ferriphilum ML-04 provides insight into its physiology and environmental adaptation.</title>
        <authorList>
            <person name="Mi S."/>
            <person name="Song J."/>
            <person name="Lin J."/>
            <person name="Che Y."/>
            <person name="Zheng H."/>
            <person name="Lin J."/>
        </authorList>
    </citation>
    <scope>NUCLEOTIDE SEQUENCE [LARGE SCALE GENOMIC DNA]</scope>
    <source>
        <strain evidence="9 10">ML-04</strain>
    </source>
</reference>
<protein>
    <submittedName>
        <fullName evidence="9">Putative conjugal transfer protein (TraD)</fullName>
    </submittedName>
</protein>
<gene>
    <name evidence="9" type="ordered locus">LFML04_1673</name>
</gene>
<feature type="transmembrane region" description="Helical" evidence="7">
    <location>
        <begin position="15"/>
        <end position="36"/>
    </location>
</feature>
<feature type="domain" description="Type IV secretion system coupling protein TraD DNA-binding" evidence="8">
    <location>
        <begin position="147"/>
        <end position="533"/>
    </location>
</feature>
<dbReference type="InterPro" id="IPR051539">
    <property type="entry name" value="T4SS-coupling_protein"/>
</dbReference>
<dbReference type="InterPro" id="IPR027417">
    <property type="entry name" value="P-loop_NTPase"/>
</dbReference>
<keyword evidence="3 7" id="KW-0812">Transmembrane</keyword>
<keyword evidence="2" id="KW-1003">Cell membrane</keyword>
<feature type="region of interest" description="Disordered" evidence="6">
    <location>
        <begin position="574"/>
        <end position="652"/>
    </location>
</feature>